<feature type="region of interest" description="Disordered" evidence="6">
    <location>
        <begin position="589"/>
        <end position="609"/>
    </location>
</feature>
<gene>
    <name evidence="8" type="ORF">SmJEL517_g05629</name>
</gene>
<keyword evidence="9" id="KW-1185">Reference proteome</keyword>
<dbReference type="GO" id="GO:0016020">
    <property type="term" value="C:membrane"/>
    <property type="evidence" value="ECO:0007669"/>
    <property type="project" value="UniProtKB-SubCell"/>
</dbReference>
<feature type="compositionally biased region" description="Basic and acidic residues" evidence="6">
    <location>
        <begin position="596"/>
        <end position="609"/>
    </location>
</feature>
<dbReference type="InterPro" id="IPR029058">
    <property type="entry name" value="AB_hydrolase_fold"/>
</dbReference>
<keyword evidence="4 7" id="KW-1133">Transmembrane helix</keyword>
<evidence type="ECO:0000256" key="1">
    <source>
        <dbReference type="ARBA" id="ARBA00004141"/>
    </source>
</evidence>
<dbReference type="PANTHER" id="PTHR17920:SF3">
    <property type="entry name" value="TRANSMEMBRANE AND COILED-COIL DOMAIN-CONTAINING PROTEIN 4"/>
    <property type="match status" value="1"/>
</dbReference>
<accession>A0A507C092</accession>
<keyword evidence="5 7" id="KW-0472">Membrane</keyword>
<evidence type="ECO:0000256" key="2">
    <source>
        <dbReference type="ARBA" id="ARBA00009824"/>
    </source>
</evidence>
<evidence type="ECO:0000313" key="8">
    <source>
        <dbReference type="EMBL" id="TPX30953.1"/>
    </source>
</evidence>
<reference evidence="8 9" key="1">
    <citation type="journal article" date="2019" name="Sci. Rep.">
        <title>Comparative genomics of chytrid fungi reveal insights into the obligate biotrophic and pathogenic lifestyle of Synchytrium endobioticum.</title>
        <authorList>
            <person name="van de Vossenberg B.T.L.H."/>
            <person name="Warris S."/>
            <person name="Nguyen H.D.T."/>
            <person name="van Gent-Pelzer M.P.E."/>
            <person name="Joly D.L."/>
            <person name="van de Geest H.C."/>
            <person name="Bonants P.J.M."/>
            <person name="Smith D.S."/>
            <person name="Levesque C.A."/>
            <person name="van der Lee T.A.J."/>
        </authorList>
    </citation>
    <scope>NUCLEOTIDE SEQUENCE [LARGE SCALE GENOMIC DNA]</scope>
    <source>
        <strain evidence="8 9">JEL517</strain>
    </source>
</reference>
<feature type="region of interest" description="Disordered" evidence="6">
    <location>
        <begin position="624"/>
        <end position="647"/>
    </location>
</feature>
<comment type="subcellular location">
    <subcellularLocation>
        <location evidence="1">Membrane</location>
        <topology evidence="1">Multi-pass membrane protein</topology>
    </subcellularLocation>
</comment>
<dbReference type="InterPro" id="IPR007941">
    <property type="entry name" value="DUF726"/>
</dbReference>
<dbReference type="RefSeq" id="XP_031022503.1">
    <property type="nucleotide sequence ID" value="XM_031171555.1"/>
</dbReference>
<sequence>MELSRMDARLTLVAKSADRRSLSALDLEDDDGDSVAESAQNKRFHGGLVANQDLDPITEILKAQHTWRDSVLAAASSYEADTIAGLARQPPNSHEKELAASLLDIIMPTIDTAVSIPTILLQNLLISTLLSRQPVYDARLKTVIGSLSTVLYDKALKPISNEHTKTRTRILLVQELERGCGEAIWGETHEGKKERETQRIKRVQEAHRRSVQDEIREAKERDSARTSRLFAVGLGMVGTGLLVGVTGGLAAPIIGVGLGSAFTALGITGTGLAALFGSTTGAAMVGTFFGLAGGGLAAYKFNRRLANLSEFGFHPITPPQRTMHLCICISGWLITPEDLTEPWKATIPNHFPFSEASSLAFDTEALLKLGSALQDLLKFSAGYYATLGVLQQTILAGLVSGLIFPVGVMNMSNLVDNPWSIGLDRARKAGKLLARDVLLKRIHGGRPVTLIGYSLGARVIYYCLRELAHEPHGLGLGLVENVYLLGAPVPADVKKWAAAATAVSGRIVNGYSKTDWLLAFLFRAADLTTGVAGTRPVEIPDLGGIKSRVENVELSHIVAGHLNYKERLPQILEYIGVERGDGELWTAGGSLITPPRESHPDFGRSSLDEQREPLAKEKLRGPFKGFVKSRPSLDEQRPTTIRPNLSSLEPLYEQAAKSKQNIDAQIQQFKKKHGWVQVSSDKSM</sequence>
<comment type="caution">
    <text evidence="8">The sequence shown here is derived from an EMBL/GenBank/DDBJ whole genome shotgun (WGS) entry which is preliminary data.</text>
</comment>
<evidence type="ECO:0000256" key="6">
    <source>
        <dbReference type="SAM" id="MobiDB-lite"/>
    </source>
</evidence>
<dbReference type="Proteomes" id="UP000319731">
    <property type="component" value="Unassembled WGS sequence"/>
</dbReference>
<evidence type="ECO:0000313" key="9">
    <source>
        <dbReference type="Proteomes" id="UP000319731"/>
    </source>
</evidence>
<evidence type="ECO:0000256" key="4">
    <source>
        <dbReference type="ARBA" id="ARBA00022989"/>
    </source>
</evidence>
<evidence type="ECO:0008006" key="10">
    <source>
        <dbReference type="Google" id="ProtNLM"/>
    </source>
</evidence>
<comment type="similarity">
    <text evidence="2">Belongs to the TMCO4 family.</text>
</comment>
<dbReference type="EMBL" id="QEAO01000053">
    <property type="protein sequence ID" value="TPX30953.1"/>
    <property type="molecule type" value="Genomic_DNA"/>
</dbReference>
<name>A0A507C092_9FUNG</name>
<feature type="compositionally biased region" description="Polar residues" evidence="6">
    <location>
        <begin position="638"/>
        <end position="647"/>
    </location>
</feature>
<feature type="transmembrane region" description="Helical" evidence="7">
    <location>
        <begin position="274"/>
        <end position="299"/>
    </location>
</feature>
<dbReference type="OrthoDB" id="277931at2759"/>
<dbReference type="Pfam" id="PF05277">
    <property type="entry name" value="DUF726"/>
    <property type="match status" value="1"/>
</dbReference>
<proteinExistence type="inferred from homology"/>
<dbReference type="AlphaFoldDB" id="A0A507C092"/>
<evidence type="ECO:0000256" key="7">
    <source>
        <dbReference type="SAM" id="Phobius"/>
    </source>
</evidence>
<dbReference type="GeneID" id="42006852"/>
<organism evidence="8 9">
    <name type="scientific">Synchytrium microbalum</name>
    <dbReference type="NCBI Taxonomy" id="1806994"/>
    <lineage>
        <taxon>Eukaryota</taxon>
        <taxon>Fungi</taxon>
        <taxon>Fungi incertae sedis</taxon>
        <taxon>Chytridiomycota</taxon>
        <taxon>Chytridiomycota incertae sedis</taxon>
        <taxon>Chytridiomycetes</taxon>
        <taxon>Synchytriales</taxon>
        <taxon>Synchytriaceae</taxon>
        <taxon>Synchytrium</taxon>
    </lineage>
</organism>
<evidence type="ECO:0000256" key="3">
    <source>
        <dbReference type="ARBA" id="ARBA00022692"/>
    </source>
</evidence>
<feature type="transmembrane region" description="Helical" evidence="7">
    <location>
        <begin position="229"/>
        <end position="254"/>
    </location>
</feature>
<feature type="transmembrane region" description="Helical" evidence="7">
    <location>
        <begin position="381"/>
        <end position="404"/>
    </location>
</feature>
<dbReference type="SUPFAM" id="SSF53474">
    <property type="entry name" value="alpha/beta-Hydrolases"/>
    <property type="match status" value="1"/>
</dbReference>
<protein>
    <recommendedName>
        <fullName evidence="10">DUF726-domain-containing protein</fullName>
    </recommendedName>
</protein>
<dbReference type="PANTHER" id="PTHR17920">
    <property type="entry name" value="TRANSMEMBRANE AND COILED-COIL DOMAIN-CONTAINING PROTEIN 4 TMCO4"/>
    <property type="match status" value="1"/>
</dbReference>
<keyword evidence="3 7" id="KW-0812">Transmembrane</keyword>
<evidence type="ECO:0000256" key="5">
    <source>
        <dbReference type="ARBA" id="ARBA00023136"/>
    </source>
</evidence>